<dbReference type="Proteomes" id="UP000005237">
    <property type="component" value="Unassembled WGS sequence"/>
</dbReference>
<organism evidence="2 3">
    <name type="scientific">Caenorhabditis japonica</name>
    <dbReference type="NCBI Taxonomy" id="281687"/>
    <lineage>
        <taxon>Eukaryota</taxon>
        <taxon>Metazoa</taxon>
        <taxon>Ecdysozoa</taxon>
        <taxon>Nematoda</taxon>
        <taxon>Chromadorea</taxon>
        <taxon>Rhabditida</taxon>
        <taxon>Rhabditina</taxon>
        <taxon>Rhabditomorpha</taxon>
        <taxon>Rhabditoidea</taxon>
        <taxon>Rhabditidae</taxon>
        <taxon>Peloderinae</taxon>
        <taxon>Caenorhabditis</taxon>
    </lineage>
</organism>
<evidence type="ECO:0000256" key="1">
    <source>
        <dbReference type="SAM" id="MobiDB-lite"/>
    </source>
</evidence>
<feature type="region of interest" description="Disordered" evidence="1">
    <location>
        <begin position="1"/>
        <end position="33"/>
    </location>
</feature>
<dbReference type="AlphaFoldDB" id="A0A8R1IMI6"/>
<name>A0A8R1IMI6_CAEJA</name>
<keyword evidence="3" id="KW-1185">Reference proteome</keyword>
<evidence type="ECO:0000313" key="3">
    <source>
        <dbReference type="Proteomes" id="UP000005237"/>
    </source>
</evidence>
<protein>
    <submittedName>
        <fullName evidence="2">Uncharacterized protein</fullName>
    </submittedName>
</protein>
<evidence type="ECO:0000313" key="2">
    <source>
        <dbReference type="EnsemblMetazoa" id="CJA37983.1"/>
    </source>
</evidence>
<feature type="compositionally biased region" description="Basic and acidic residues" evidence="1">
    <location>
        <begin position="19"/>
        <end position="33"/>
    </location>
</feature>
<reference evidence="2" key="2">
    <citation type="submission" date="2022-06" db="UniProtKB">
        <authorList>
            <consortium name="EnsemblMetazoa"/>
        </authorList>
    </citation>
    <scope>IDENTIFICATION</scope>
    <source>
        <strain evidence="2">DF5081</strain>
    </source>
</reference>
<sequence>MSAEHSRNSEVAVTVNEMDGEKNDEKPELDAGERRKLGIVKFDGFDDIDDGVE</sequence>
<reference evidence="3" key="1">
    <citation type="submission" date="2010-08" db="EMBL/GenBank/DDBJ databases">
        <authorList>
            <consortium name="Caenorhabditis japonica Sequencing Consortium"/>
            <person name="Wilson R.K."/>
        </authorList>
    </citation>
    <scope>NUCLEOTIDE SEQUENCE [LARGE SCALE GENOMIC DNA]</scope>
    <source>
        <strain evidence="3">DF5081</strain>
    </source>
</reference>
<accession>A0A8R1IMI6</accession>
<proteinExistence type="predicted"/>
<dbReference type="EnsemblMetazoa" id="CJA37983.1">
    <property type="protein sequence ID" value="CJA37983.1"/>
    <property type="gene ID" value="WBGene00213830"/>
</dbReference>